<organism evidence="2 3">
    <name type="scientific">Halteria grandinella</name>
    <dbReference type="NCBI Taxonomy" id="5974"/>
    <lineage>
        <taxon>Eukaryota</taxon>
        <taxon>Sar</taxon>
        <taxon>Alveolata</taxon>
        <taxon>Ciliophora</taxon>
        <taxon>Intramacronucleata</taxon>
        <taxon>Spirotrichea</taxon>
        <taxon>Stichotrichia</taxon>
        <taxon>Sporadotrichida</taxon>
        <taxon>Halteriidae</taxon>
        <taxon>Halteria</taxon>
    </lineage>
</organism>
<comment type="caution">
    <text evidence="2">The sequence shown here is derived from an EMBL/GenBank/DDBJ whole genome shotgun (WGS) entry which is preliminary data.</text>
</comment>
<name>A0A8J8NN41_HALGN</name>
<feature type="region of interest" description="Disordered" evidence="1">
    <location>
        <begin position="22"/>
        <end position="41"/>
    </location>
</feature>
<dbReference type="EMBL" id="RRYP01011281">
    <property type="protein sequence ID" value="TNV77834.1"/>
    <property type="molecule type" value="Genomic_DNA"/>
</dbReference>
<reference evidence="2" key="1">
    <citation type="submission" date="2019-06" db="EMBL/GenBank/DDBJ databases">
        <authorList>
            <person name="Zheng W."/>
        </authorList>
    </citation>
    <scope>NUCLEOTIDE SEQUENCE</scope>
    <source>
        <strain evidence="2">QDHG01</strain>
    </source>
</reference>
<gene>
    <name evidence="2" type="ORF">FGO68_gene7557</name>
</gene>
<evidence type="ECO:0000313" key="3">
    <source>
        <dbReference type="Proteomes" id="UP000785679"/>
    </source>
</evidence>
<proteinExistence type="predicted"/>
<evidence type="ECO:0000256" key="1">
    <source>
        <dbReference type="SAM" id="MobiDB-lite"/>
    </source>
</evidence>
<sequence length="354" mass="39318">MSTIPPTLDTHALHATIDHSNNQQDIKSGHGSSNSPINRNLSPVLVNTGSFQFSTYGGYHNLPPMLGNSRLPLSNTKNLPMFTLSPKTDQNRKVVISSKHVQDQLGRDSPGVGAYQVDFNKLSKSVLNSVGPGGVKGATAISSRAEYSFGSTEKFFELTSVRKLKQEKPHFYDVDYKTRWVKQHGGIAKDDRFKYQQVTKRLEDISPGPITSKPSDLVKLPSIERQFGGGISMRNTAINGSLRDRFKEHKKVFYPETAIDFQGLTTPGHIYDSHQVLSISPRNRLNNYSFAKSIREANQAKPLKPRQQPSPGQYDVLKNLYAYKAKPQGGGFGKASRNTNFPNMGKVEPIQMIV</sequence>
<evidence type="ECO:0000313" key="2">
    <source>
        <dbReference type="EMBL" id="TNV77834.1"/>
    </source>
</evidence>
<keyword evidence="3" id="KW-1185">Reference proteome</keyword>
<protein>
    <submittedName>
        <fullName evidence="2">Uncharacterized protein</fullName>
    </submittedName>
</protein>
<dbReference type="AlphaFoldDB" id="A0A8J8NN41"/>
<accession>A0A8J8NN41</accession>
<dbReference type="Proteomes" id="UP000785679">
    <property type="component" value="Unassembled WGS sequence"/>
</dbReference>
<dbReference type="OrthoDB" id="322159at2759"/>